<organism evidence="2 3">
    <name type="scientific">Peptacetobacter hominis</name>
    <dbReference type="NCBI Taxonomy" id="2743610"/>
    <lineage>
        <taxon>Bacteria</taxon>
        <taxon>Bacillati</taxon>
        <taxon>Bacillota</taxon>
        <taxon>Clostridia</taxon>
        <taxon>Peptostreptococcales</taxon>
        <taxon>Peptostreptococcaceae</taxon>
        <taxon>Peptacetobacter</taxon>
    </lineage>
</organism>
<feature type="transmembrane region" description="Helical" evidence="1">
    <location>
        <begin position="54"/>
        <end position="77"/>
    </location>
</feature>
<evidence type="ECO:0000313" key="2">
    <source>
        <dbReference type="EMBL" id="TQQ85827.1"/>
    </source>
</evidence>
<feature type="transmembrane region" description="Helical" evidence="1">
    <location>
        <begin position="23"/>
        <end position="42"/>
    </location>
</feature>
<dbReference type="RefSeq" id="WP_142535054.1">
    <property type="nucleotide sequence ID" value="NZ_SGJB01000001.1"/>
</dbReference>
<gene>
    <name evidence="2" type="ORF">EXD82_01025</name>
</gene>
<evidence type="ECO:0000313" key="3">
    <source>
        <dbReference type="Proteomes" id="UP000317863"/>
    </source>
</evidence>
<name>A0A544QYJ1_9FIRM</name>
<proteinExistence type="predicted"/>
<comment type="caution">
    <text evidence="2">The sequence shown here is derived from an EMBL/GenBank/DDBJ whole genome shotgun (WGS) entry which is preliminary data.</text>
</comment>
<dbReference type="Proteomes" id="UP000317863">
    <property type="component" value="Unassembled WGS sequence"/>
</dbReference>
<keyword evidence="1" id="KW-0472">Membrane</keyword>
<keyword evidence="1" id="KW-1133">Transmembrane helix</keyword>
<sequence>MFAGIGSKVGNLRRYWKLYLKRIARYGMISVFLCIVVALFLGVSNTLTGVNIDFFYYIVGIVLSSLRLFILMCLGNIDRIKRVPRKRTVKTNRVSKTGTRPRVSYSDMYRRKVS</sequence>
<dbReference type="EMBL" id="SGJB01000001">
    <property type="protein sequence ID" value="TQQ85827.1"/>
    <property type="molecule type" value="Genomic_DNA"/>
</dbReference>
<reference evidence="2 3" key="1">
    <citation type="submission" date="2019-02" db="EMBL/GenBank/DDBJ databases">
        <title>Peptostreptococcaceae bacterium ZHW00191 nov., a new bacterium isolated from the human gut.</title>
        <authorList>
            <person name="Zhou H.-W."/>
            <person name="Chen X.-J."/>
        </authorList>
    </citation>
    <scope>NUCLEOTIDE SEQUENCE [LARGE SCALE GENOMIC DNA]</scope>
    <source>
        <strain evidence="2 3">ZHW00191</strain>
    </source>
</reference>
<dbReference type="AlphaFoldDB" id="A0A544QYJ1"/>
<keyword evidence="3" id="KW-1185">Reference proteome</keyword>
<keyword evidence="1" id="KW-0812">Transmembrane</keyword>
<evidence type="ECO:0000256" key="1">
    <source>
        <dbReference type="SAM" id="Phobius"/>
    </source>
</evidence>
<protein>
    <submittedName>
        <fullName evidence="2">Uncharacterized protein</fullName>
    </submittedName>
</protein>
<accession>A0A544QYJ1</accession>